<proteinExistence type="predicted"/>
<reference evidence="2 3" key="1">
    <citation type="submission" date="2017-01" db="EMBL/GenBank/DDBJ databases">
        <authorList>
            <person name="Mah S.A."/>
            <person name="Swanson W.J."/>
            <person name="Moy G.W."/>
            <person name="Vacquier V.D."/>
        </authorList>
    </citation>
    <scope>NUCLEOTIDE SEQUENCE [LARGE SCALE GENOMIC DNA]</scope>
    <source>
        <strain evidence="2 3">DSM 26375</strain>
    </source>
</reference>
<dbReference type="SMART" id="SM00563">
    <property type="entry name" value="PlsC"/>
    <property type="match status" value="1"/>
</dbReference>
<accession>A0A1N7M1T6</accession>
<dbReference type="STRING" id="1086013.SAMN05421774_102346"/>
<sequence>MAGTEVPSLSPPKPYDKRRLSYAGTFTNPWKSGTIRTIEWLTAKPRLLSLIRRFERQGAPVGQTFWPQALEVMGIDVQTPPHEIARIPATGPLVVVANHPHGLVDGMVLAWLVGQVRQDYKILTRSLLTGIPEIAEFMLPVPFPHEENAREESLAMRAECMRVLRAGGCIVLFPAGRVAHSDTWMGPAVEAEWNPFTAKMVMRSGASVLPIHFPGQNTRAYQWAARTSATLRQSLLLNEIRAALNKPQRPVIGEPIPAQEIAPWSADPRGWLAMLRERTLSLTP</sequence>
<evidence type="ECO:0000313" key="3">
    <source>
        <dbReference type="Proteomes" id="UP000186141"/>
    </source>
</evidence>
<dbReference type="Proteomes" id="UP000186141">
    <property type="component" value="Unassembled WGS sequence"/>
</dbReference>
<dbReference type="AlphaFoldDB" id="A0A1N7M1T6"/>
<organism evidence="2 3">
    <name type="scientific">Gemmobacter megaterium</name>
    <dbReference type="NCBI Taxonomy" id="1086013"/>
    <lineage>
        <taxon>Bacteria</taxon>
        <taxon>Pseudomonadati</taxon>
        <taxon>Pseudomonadota</taxon>
        <taxon>Alphaproteobacteria</taxon>
        <taxon>Rhodobacterales</taxon>
        <taxon>Paracoccaceae</taxon>
        <taxon>Gemmobacter</taxon>
    </lineage>
</organism>
<protein>
    <submittedName>
        <fullName evidence="2">Putative hemolysin</fullName>
    </submittedName>
</protein>
<evidence type="ECO:0000259" key="1">
    <source>
        <dbReference type="SMART" id="SM00563"/>
    </source>
</evidence>
<dbReference type="InterPro" id="IPR045746">
    <property type="entry name" value="ACT14924-like_Acyltransf_dom"/>
</dbReference>
<dbReference type="InterPro" id="IPR002123">
    <property type="entry name" value="Plipid/glycerol_acylTrfase"/>
</dbReference>
<dbReference type="CDD" id="cd07986">
    <property type="entry name" value="LPLAT_ACT14924-like"/>
    <property type="match status" value="1"/>
</dbReference>
<dbReference type="GO" id="GO:0016746">
    <property type="term" value="F:acyltransferase activity"/>
    <property type="evidence" value="ECO:0007669"/>
    <property type="project" value="InterPro"/>
</dbReference>
<name>A0A1N7M1T6_9RHOB</name>
<feature type="domain" description="Phospholipid/glycerol acyltransferase" evidence="1">
    <location>
        <begin position="93"/>
        <end position="216"/>
    </location>
</feature>
<keyword evidence="3" id="KW-1185">Reference proteome</keyword>
<gene>
    <name evidence="2" type="ORF">SAMN05421774_102346</name>
</gene>
<dbReference type="EMBL" id="FTOT01000002">
    <property type="protein sequence ID" value="SIS80017.1"/>
    <property type="molecule type" value="Genomic_DNA"/>
</dbReference>
<evidence type="ECO:0000313" key="2">
    <source>
        <dbReference type="EMBL" id="SIS80017.1"/>
    </source>
</evidence>
<dbReference type="Pfam" id="PF01553">
    <property type="entry name" value="Acyltransferase"/>
    <property type="match status" value="1"/>
</dbReference>
<dbReference type="SUPFAM" id="SSF69593">
    <property type="entry name" value="Glycerol-3-phosphate (1)-acyltransferase"/>
    <property type="match status" value="1"/>
</dbReference>